<accession>A0A1H9PTF7</accession>
<gene>
    <name evidence="4" type="ORF">SAMN05661109_00453</name>
</gene>
<dbReference type="EMBL" id="FOGQ01000001">
    <property type="protein sequence ID" value="SER51472.1"/>
    <property type="molecule type" value="Genomic_DNA"/>
</dbReference>
<protein>
    <recommendedName>
        <fullName evidence="3">SWIM-type domain-containing protein</fullName>
    </recommendedName>
</protein>
<feature type="region of interest" description="Disordered" evidence="2">
    <location>
        <begin position="86"/>
        <end position="109"/>
    </location>
</feature>
<sequence>MTNLAPIRPSVAEALLARIPQRLRDRATTMTVDAVDRHGTAVTVGKATVTITEDSVQCSCLLSPQCAHIAAVIAAAPQAVEASVEASAANTPTPPPPVAEPVSASTSQETARIVATLDELFTEVAHTGLTGMGEGHRQRLASLTQDARVAGIHRLERSLTSMIAQLYSSDPDYDAVTEALVVTHRLVHNPADPDLTARVRHNYKNIDLGANGRLTPLWAEPVVELGGFAGIRIVFSTPDGQLYSISKTPPGEASNVYNVWNSAVRLGDLHCTYAELSRRTLLITGAAASSDGSLQRGKKARAVQGAEATYEKVRDRVLEGELTWHTGEIGTVTTHGVHIGGKYLDFTPGAKQLDLDTFSAWLTDHLGDTATCLADRDNQLLALWIAGRRYLPGLDRPRPTPRPLVASTSSDQPFDNITASPQDILKTWATIAFRDGRQGLANRFAAVTGDADRLEECAAPTAARLLRRAVDGSWREHCSLGVYYLYKSSQERH</sequence>
<evidence type="ECO:0000256" key="2">
    <source>
        <dbReference type="SAM" id="MobiDB-lite"/>
    </source>
</evidence>
<dbReference type="RefSeq" id="WP_092255495.1">
    <property type="nucleotide sequence ID" value="NZ_CP047199.1"/>
</dbReference>
<dbReference type="GO" id="GO:0008270">
    <property type="term" value="F:zinc ion binding"/>
    <property type="evidence" value="ECO:0007669"/>
    <property type="project" value="UniProtKB-KW"/>
</dbReference>
<proteinExistence type="predicted"/>
<dbReference type="STRING" id="1121357.SAMN05661109_00453"/>
<feature type="domain" description="SWIM-type" evidence="3">
    <location>
        <begin position="47"/>
        <end position="77"/>
    </location>
</feature>
<keyword evidence="5" id="KW-1185">Reference proteome</keyword>
<keyword evidence="1" id="KW-0862">Zinc</keyword>
<evidence type="ECO:0000313" key="5">
    <source>
        <dbReference type="Proteomes" id="UP000198929"/>
    </source>
</evidence>
<dbReference type="Proteomes" id="UP000198929">
    <property type="component" value="Unassembled WGS sequence"/>
</dbReference>
<organism evidence="4 5">
    <name type="scientific">Corynebacterium cystitidis DSM 20524</name>
    <dbReference type="NCBI Taxonomy" id="1121357"/>
    <lineage>
        <taxon>Bacteria</taxon>
        <taxon>Bacillati</taxon>
        <taxon>Actinomycetota</taxon>
        <taxon>Actinomycetes</taxon>
        <taxon>Mycobacteriales</taxon>
        <taxon>Corynebacteriaceae</taxon>
        <taxon>Corynebacterium</taxon>
    </lineage>
</organism>
<name>A0A1H9PTF7_9CORY</name>
<keyword evidence="1" id="KW-0479">Metal-binding</keyword>
<evidence type="ECO:0000259" key="3">
    <source>
        <dbReference type="PROSITE" id="PS50966"/>
    </source>
</evidence>
<dbReference type="PROSITE" id="PS50966">
    <property type="entry name" value="ZF_SWIM"/>
    <property type="match status" value="1"/>
</dbReference>
<dbReference type="AlphaFoldDB" id="A0A1H9PTF7"/>
<evidence type="ECO:0000256" key="1">
    <source>
        <dbReference type="PROSITE-ProRule" id="PRU00325"/>
    </source>
</evidence>
<evidence type="ECO:0000313" key="4">
    <source>
        <dbReference type="EMBL" id="SER51472.1"/>
    </source>
</evidence>
<dbReference type="InterPro" id="IPR007527">
    <property type="entry name" value="Znf_SWIM"/>
</dbReference>
<reference evidence="5" key="1">
    <citation type="submission" date="2016-10" db="EMBL/GenBank/DDBJ databases">
        <authorList>
            <person name="Varghese N."/>
            <person name="Submissions S."/>
        </authorList>
    </citation>
    <scope>NUCLEOTIDE SEQUENCE [LARGE SCALE GENOMIC DNA]</scope>
    <source>
        <strain evidence="5">DSM 20524</strain>
    </source>
</reference>
<keyword evidence="1" id="KW-0863">Zinc-finger</keyword>